<comment type="caution">
    <text evidence="1">The sequence shown here is derived from an EMBL/GenBank/DDBJ whole genome shotgun (WGS) entry which is preliminary data.</text>
</comment>
<dbReference type="InterPro" id="IPR036390">
    <property type="entry name" value="WH_DNA-bd_sf"/>
</dbReference>
<keyword evidence="2" id="KW-1185">Reference proteome</keyword>
<keyword evidence="1" id="KW-0238">DNA-binding</keyword>
<name>A0A7W7YJ71_9BACT</name>
<dbReference type="EMBL" id="JACHIF010000002">
    <property type="protein sequence ID" value="MBB5037139.1"/>
    <property type="molecule type" value="Genomic_DNA"/>
</dbReference>
<organism evidence="1 2">
    <name type="scientific">Prosthecobacter dejongeii</name>
    <dbReference type="NCBI Taxonomy" id="48465"/>
    <lineage>
        <taxon>Bacteria</taxon>
        <taxon>Pseudomonadati</taxon>
        <taxon>Verrucomicrobiota</taxon>
        <taxon>Verrucomicrobiia</taxon>
        <taxon>Verrucomicrobiales</taxon>
        <taxon>Verrucomicrobiaceae</taxon>
        <taxon>Prosthecobacter</taxon>
    </lineage>
</organism>
<reference evidence="1 2" key="1">
    <citation type="submission" date="2020-08" db="EMBL/GenBank/DDBJ databases">
        <title>Genomic Encyclopedia of Type Strains, Phase IV (KMG-IV): sequencing the most valuable type-strain genomes for metagenomic binning, comparative biology and taxonomic classification.</title>
        <authorList>
            <person name="Goeker M."/>
        </authorList>
    </citation>
    <scope>NUCLEOTIDE SEQUENCE [LARGE SCALE GENOMIC DNA]</scope>
    <source>
        <strain evidence="1 2">DSM 12251</strain>
    </source>
</reference>
<dbReference type="GO" id="GO:0003677">
    <property type="term" value="F:DNA binding"/>
    <property type="evidence" value="ECO:0007669"/>
    <property type="project" value="UniProtKB-KW"/>
</dbReference>
<dbReference type="Proteomes" id="UP000534294">
    <property type="component" value="Unassembled WGS sequence"/>
</dbReference>
<evidence type="ECO:0000313" key="2">
    <source>
        <dbReference type="Proteomes" id="UP000534294"/>
    </source>
</evidence>
<dbReference type="AlphaFoldDB" id="A0A7W7YJ71"/>
<accession>A0A7W7YJ71</accession>
<dbReference type="Gene3D" id="1.10.10.10">
    <property type="entry name" value="Winged helix-like DNA-binding domain superfamily/Winged helix DNA-binding domain"/>
    <property type="match status" value="1"/>
</dbReference>
<dbReference type="SUPFAM" id="SSF46785">
    <property type="entry name" value="Winged helix' DNA-binding domain"/>
    <property type="match status" value="1"/>
</dbReference>
<protein>
    <submittedName>
        <fullName evidence="1">DNA-binding MarR family transcriptional regulator</fullName>
    </submittedName>
</protein>
<dbReference type="RefSeq" id="WP_184206726.1">
    <property type="nucleotide sequence ID" value="NZ_JACHIF010000002.1"/>
</dbReference>
<proteinExistence type="predicted"/>
<dbReference type="Pfam" id="PF13412">
    <property type="entry name" value="HTH_24"/>
    <property type="match status" value="1"/>
</dbReference>
<dbReference type="InterPro" id="IPR036388">
    <property type="entry name" value="WH-like_DNA-bd_sf"/>
</dbReference>
<gene>
    <name evidence="1" type="ORF">HNQ64_001381</name>
</gene>
<sequence>MAPIDFSNATWREIQGRLVHLRASVYEALLEHGPCTTRELAHACGIDLLTVRPRVTELAQLGFIVCDGGHGNEGVYSALTIAQAETLFIERRAAANPQLLLTL</sequence>
<evidence type="ECO:0000313" key="1">
    <source>
        <dbReference type="EMBL" id="MBB5037139.1"/>
    </source>
</evidence>